<feature type="region of interest" description="Disordered" evidence="1">
    <location>
        <begin position="30"/>
        <end position="68"/>
    </location>
</feature>
<dbReference type="Proteomes" id="UP000632454">
    <property type="component" value="Unassembled WGS sequence"/>
</dbReference>
<organism evidence="2 3">
    <name type="scientific">Williamsia phyllosphaerae</name>
    <dbReference type="NCBI Taxonomy" id="885042"/>
    <lineage>
        <taxon>Bacteria</taxon>
        <taxon>Bacillati</taxon>
        <taxon>Actinomycetota</taxon>
        <taxon>Actinomycetes</taxon>
        <taxon>Mycobacteriales</taxon>
        <taxon>Nocardiaceae</taxon>
        <taxon>Williamsia</taxon>
    </lineage>
</organism>
<evidence type="ECO:0000313" key="2">
    <source>
        <dbReference type="EMBL" id="GGF29367.1"/>
    </source>
</evidence>
<accession>A0ABQ1UXU7</accession>
<reference evidence="3" key="1">
    <citation type="journal article" date="2019" name="Int. J. Syst. Evol. Microbiol.">
        <title>The Global Catalogue of Microorganisms (GCM) 10K type strain sequencing project: providing services to taxonomists for standard genome sequencing and annotation.</title>
        <authorList>
            <consortium name="The Broad Institute Genomics Platform"/>
            <consortium name="The Broad Institute Genome Sequencing Center for Infectious Disease"/>
            <person name="Wu L."/>
            <person name="Ma J."/>
        </authorList>
    </citation>
    <scope>NUCLEOTIDE SEQUENCE [LARGE SCALE GENOMIC DNA]</scope>
    <source>
        <strain evidence="3">CCM 7855</strain>
    </source>
</reference>
<evidence type="ECO:0000313" key="3">
    <source>
        <dbReference type="Proteomes" id="UP000632454"/>
    </source>
</evidence>
<protein>
    <submittedName>
        <fullName evidence="2">Uncharacterized protein</fullName>
    </submittedName>
</protein>
<proteinExistence type="predicted"/>
<gene>
    <name evidence="2" type="ORF">GCM10007298_26600</name>
</gene>
<feature type="compositionally biased region" description="Gly residues" evidence="1">
    <location>
        <begin position="59"/>
        <end position="68"/>
    </location>
</feature>
<sequence>MLGDHRADPPGGQVETLGHLRHIENGFVGGQEVIGHRQGNHSDDTTEHRGRRNGSDPVVGGGRPHSLP</sequence>
<name>A0ABQ1UXU7_9NOCA</name>
<dbReference type="EMBL" id="BMCS01000001">
    <property type="protein sequence ID" value="GGF29367.1"/>
    <property type="molecule type" value="Genomic_DNA"/>
</dbReference>
<evidence type="ECO:0000256" key="1">
    <source>
        <dbReference type="SAM" id="MobiDB-lite"/>
    </source>
</evidence>
<comment type="caution">
    <text evidence="2">The sequence shown here is derived from an EMBL/GenBank/DDBJ whole genome shotgun (WGS) entry which is preliminary data.</text>
</comment>
<keyword evidence="3" id="KW-1185">Reference proteome</keyword>